<sequence length="174" mass="19784">MVAKATSTRIPIHIQCNPLVRNTYKLNTDRATPTKPGQGGIRGVIRDYNYNWISGFVKTCLHTTMVQAEILTIMYFMKESGITTIKHVYRKENKVTDELAKEGERRLFLEETTFLDVFPVYAIKVVQADTFGTTFVRRIKLCNINNVGHQMASDHVMGTSQNNISLVLTTKKLI</sequence>
<dbReference type="PANTHER" id="PTHR47723:SF19">
    <property type="entry name" value="POLYNUCLEOTIDYL TRANSFERASE, RIBONUCLEASE H-LIKE SUPERFAMILY PROTEIN"/>
    <property type="match status" value="1"/>
</dbReference>
<protein>
    <recommendedName>
        <fullName evidence="3">RNase H type-1 domain-containing protein</fullName>
    </recommendedName>
</protein>
<comment type="caution">
    <text evidence="1">The sequence shown here is derived from an EMBL/GenBank/DDBJ whole genome shotgun (WGS) entry which is preliminary data.</text>
</comment>
<dbReference type="Proteomes" id="UP001371456">
    <property type="component" value="Unassembled WGS sequence"/>
</dbReference>
<evidence type="ECO:0000313" key="2">
    <source>
        <dbReference type="Proteomes" id="UP001371456"/>
    </source>
</evidence>
<name>A0AAN8T7Z2_SOLBU</name>
<gene>
    <name evidence="1" type="ORF">RDI58_020046</name>
</gene>
<proteinExistence type="predicted"/>
<dbReference type="PANTHER" id="PTHR47723">
    <property type="entry name" value="OS05G0353850 PROTEIN"/>
    <property type="match status" value="1"/>
</dbReference>
<reference evidence="1 2" key="1">
    <citation type="submission" date="2024-02" db="EMBL/GenBank/DDBJ databases">
        <title>de novo genome assembly of Solanum bulbocastanum strain 11H21.</title>
        <authorList>
            <person name="Hosaka A.J."/>
        </authorList>
    </citation>
    <scope>NUCLEOTIDE SEQUENCE [LARGE SCALE GENOMIC DNA]</scope>
    <source>
        <tissue evidence="1">Young leaves</tissue>
    </source>
</reference>
<evidence type="ECO:0008006" key="3">
    <source>
        <dbReference type="Google" id="ProtNLM"/>
    </source>
</evidence>
<organism evidence="1 2">
    <name type="scientific">Solanum bulbocastanum</name>
    <name type="common">Wild potato</name>
    <dbReference type="NCBI Taxonomy" id="147425"/>
    <lineage>
        <taxon>Eukaryota</taxon>
        <taxon>Viridiplantae</taxon>
        <taxon>Streptophyta</taxon>
        <taxon>Embryophyta</taxon>
        <taxon>Tracheophyta</taxon>
        <taxon>Spermatophyta</taxon>
        <taxon>Magnoliopsida</taxon>
        <taxon>eudicotyledons</taxon>
        <taxon>Gunneridae</taxon>
        <taxon>Pentapetalae</taxon>
        <taxon>asterids</taxon>
        <taxon>lamiids</taxon>
        <taxon>Solanales</taxon>
        <taxon>Solanaceae</taxon>
        <taxon>Solanoideae</taxon>
        <taxon>Solaneae</taxon>
        <taxon>Solanum</taxon>
    </lineage>
</organism>
<dbReference type="AlphaFoldDB" id="A0AAN8T7Z2"/>
<evidence type="ECO:0000313" key="1">
    <source>
        <dbReference type="EMBL" id="KAK6782250.1"/>
    </source>
</evidence>
<keyword evidence="2" id="KW-1185">Reference proteome</keyword>
<dbReference type="InterPro" id="IPR053151">
    <property type="entry name" value="RNase_H-like"/>
</dbReference>
<dbReference type="EMBL" id="JBANQN010000008">
    <property type="protein sequence ID" value="KAK6782250.1"/>
    <property type="molecule type" value="Genomic_DNA"/>
</dbReference>
<accession>A0AAN8T7Z2</accession>